<evidence type="ECO:0000256" key="1">
    <source>
        <dbReference type="SAM" id="Coils"/>
    </source>
</evidence>
<organism evidence="2 3">
    <name type="scientific">Lupinus angustifolius</name>
    <name type="common">Narrow-leaved blue lupine</name>
    <dbReference type="NCBI Taxonomy" id="3871"/>
    <lineage>
        <taxon>Eukaryota</taxon>
        <taxon>Viridiplantae</taxon>
        <taxon>Streptophyta</taxon>
        <taxon>Embryophyta</taxon>
        <taxon>Tracheophyta</taxon>
        <taxon>Spermatophyta</taxon>
        <taxon>Magnoliopsida</taxon>
        <taxon>eudicotyledons</taxon>
        <taxon>Gunneridae</taxon>
        <taxon>Pentapetalae</taxon>
        <taxon>rosids</taxon>
        <taxon>fabids</taxon>
        <taxon>Fabales</taxon>
        <taxon>Fabaceae</taxon>
        <taxon>Papilionoideae</taxon>
        <taxon>50 kb inversion clade</taxon>
        <taxon>genistoids sensu lato</taxon>
        <taxon>core genistoids</taxon>
        <taxon>Genisteae</taxon>
        <taxon>Lupinus</taxon>
    </lineage>
</organism>
<dbReference type="STRING" id="3871.A0A4P1RV23"/>
<dbReference type="Proteomes" id="UP000188354">
    <property type="component" value="Chromosome LG01"/>
</dbReference>
<protein>
    <submittedName>
        <fullName evidence="2">Uncharacterized protein</fullName>
    </submittedName>
</protein>
<keyword evidence="3" id="KW-1185">Reference proteome</keyword>
<dbReference type="EMBL" id="CM007361">
    <property type="protein sequence ID" value="OIW18497.1"/>
    <property type="molecule type" value="Genomic_DNA"/>
</dbReference>
<dbReference type="PANTHER" id="PTHR46373">
    <property type="entry name" value="PROTEIN RKD4"/>
    <property type="match status" value="1"/>
</dbReference>
<dbReference type="PANTHER" id="PTHR46373:SF20">
    <property type="entry name" value="PROTEIN RKD1"/>
    <property type="match status" value="1"/>
</dbReference>
<gene>
    <name evidence="2" type="ORF">TanjilG_13249</name>
</gene>
<dbReference type="GO" id="GO:0003700">
    <property type="term" value="F:DNA-binding transcription factor activity"/>
    <property type="evidence" value="ECO:0007669"/>
    <property type="project" value="InterPro"/>
</dbReference>
<proteinExistence type="predicted"/>
<dbReference type="Gramene" id="OIW18497">
    <property type="protein sequence ID" value="OIW18497"/>
    <property type="gene ID" value="TanjilG_13249"/>
</dbReference>
<feature type="coiled-coil region" evidence="1">
    <location>
        <begin position="116"/>
        <end position="143"/>
    </location>
</feature>
<name>A0A4P1RV23_LUPAN</name>
<keyword evidence="1" id="KW-0175">Coiled coil</keyword>
<accession>A0A4P1RV23</accession>
<evidence type="ECO:0000313" key="2">
    <source>
        <dbReference type="EMBL" id="OIW18497.1"/>
    </source>
</evidence>
<evidence type="ECO:0000313" key="3">
    <source>
        <dbReference type="Proteomes" id="UP000188354"/>
    </source>
</evidence>
<reference evidence="2 3" key="1">
    <citation type="journal article" date="2017" name="Plant Biotechnol. J.">
        <title>A comprehensive draft genome sequence for lupin (Lupinus angustifolius), an emerging health food: insights into plant-microbe interactions and legume evolution.</title>
        <authorList>
            <person name="Hane J.K."/>
            <person name="Ming Y."/>
            <person name="Kamphuis L.G."/>
            <person name="Nelson M.N."/>
            <person name="Garg G."/>
            <person name="Atkins C.A."/>
            <person name="Bayer P.E."/>
            <person name="Bravo A."/>
            <person name="Bringans S."/>
            <person name="Cannon S."/>
            <person name="Edwards D."/>
            <person name="Foley R."/>
            <person name="Gao L.L."/>
            <person name="Harrison M.J."/>
            <person name="Huang W."/>
            <person name="Hurgobin B."/>
            <person name="Li S."/>
            <person name="Liu C.W."/>
            <person name="McGrath A."/>
            <person name="Morahan G."/>
            <person name="Murray J."/>
            <person name="Weller J."/>
            <person name="Jian J."/>
            <person name="Singh K.B."/>
        </authorList>
    </citation>
    <scope>NUCLEOTIDE SEQUENCE [LARGE SCALE GENOMIC DNA]</scope>
    <source>
        <strain evidence="3">cv. Tanjil</strain>
        <tissue evidence="2">Whole plant</tissue>
    </source>
</reference>
<dbReference type="InterPro" id="IPR044607">
    <property type="entry name" value="RKD-like"/>
</dbReference>
<dbReference type="AlphaFoldDB" id="A0A4P1RV23"/>
<sequence length="195" mass="22742">MIMDTTQPFMVWQSKYQINENPFPFTCQFSSYDHHISGNVNGYPALDNWPHEFPLQDNLMDAVPFMESYYSTDPLYEIPTIEPIPNYDFYDIRKEFSICNEIDVEFEETGKTELGKEEGQESEMKLRNAIEILEKEKKTLEEMPDMELEDSTKRLRQACFKASYKKKKLMEMMESKCSSTSTSTLSATATSIHTI</sequence>